<dbReference type="EMBL" id="FOHB01000012">
    <property type="protein sequence ID" value="SES49164.1"/>
    <property type="molecule type" value="Genomic_DNA"/>
</dbReference>
<reference evidence="3" key="1">
    <citation type="submission" date="2016-10" db="EMBL/GenBank/DDBJ databases">
        <authorList>
            <person name="Varghese N."/>
            <person name="Submissions S."/>
        </authorList>
    </citation>
    <scope>NUCLEOTIDE SEQUENCE [LARGE SCALE GENOMIC DNA]</scope>
    <source>
        <strain evidence="3">CGMCC 1.6963</strain>
    </source>
</reference>
<sequence>MRTTIIWAAHPDDEVLYTGAYVAMCVTRGDRVVLAAVTDGEGSGAKPSSWTVDDLKRVRTAEQRAAWEYLVRTAAVDIRRLGQPDGSVSSSVVQVYASALEKIYAPDVEHYICGHAASAHPDHRAIVAGVRAAAVRVLRFTRAPDETAGGTTYTPTGANLTAVQLAVGAYRAFGQTSVPGEFQALRTIGYVSRAFAQVT</sequence>
<dbReference type="InterPro" id="IPR024078">
    <property type="entry name" value="LmbE-like_dom_sf"/>
</dbReference>
<proteinExistence type="predicted"/>
<dbReference type="SUPFAM" id="SSF102588">
    <property type="entry name" value="LmbE-like"/>
    <property type="match status" value="1"/>
</dbReference>
<dbReference type="PANTHER" id="PTHR12993">
    <property type="entry name" value="N-ACETYLGLUCOSAMINYL-PHOSPHATIDYLINOSITOL DE-N-ACETYLASE-RELATED"/>
    <property type="match status" value="1"/>
</dbReference>
<evidence type="ECO:0000313" key="3">
    <source>
        <dbReference type="Proteomes" id="UP000199019"/>
    </source>
</evidence>
<accession>A0A1H9XSM6</accession>
<organism evidence="2 3">
    <name type="scientific">Pedococcus cremeus</name>
    <dbReference type="NCBI Taxonomy" id="587636"/>
    <lineage>
        <taxon>Bacteria</taxon>
        <taxon>Bacillati</taxon>
        <taxon>Actinomycetota</taxon>
        <taxon>Actinomycetes</taxon>
        <taxon>Micrococcales</taxon>
        <taxon>Intrasporangiaceae</taxon>
        <taxon>Pedococcus</taxon>
    </lineage>
</organism>
<dbReference type="AlphaFoldDB" id="A0A1H9XSM6"/>
<evidence type="ECO:0000256" key="1">
    <source>
        <dbReference type="ARBA" id="ARBA00022833"/>
    </source>
</evidence>
<dbReference type="STRING" id="587636.SAMN05216199_0285"/>
<dbReference type="RefSeq" id="WP_091762848.1">
    <property type="nucleotide sequence ID" value="NZ_FOHB01000012.1"/>
</dbReference>
<dbReference type="Gene3D" id="3.40.50.10320">
    <property type="entry name" value="LmbE-like"/>
    <property type="match status" value="1"/>
</dbReference>
<gene>
    <name evidence="2" type="ORF">SAMN05216199_0285</name>
</gene>
<dbReference type="InterPro" id="IPR003737">
    <property type="entry name" value="GlcNAc_PI_deacetylase-related"/>
</dbReference>
<name>A0A1H9XSM6_9MICO</name>
<dbReference type="Proteomes" id="UP000199019">
    <property type="component" value="Unassembled WGS sequence"/>
</dbReference>
<protein>
    <submittedName>
        <fullName evidence="2">GlcNAc-PI de-N-acetylase</fullName>
    </submittedName>
</protein>
<dbReference type="PANTHER" id="PTHR12993:SF11">
    <property type="entry name" value="N-ACETYLGLUCOSAMINYL-PHOSPHATIDYLINOSITOL DE-N-ACETYLASE"/>
    <property type="match status" value="1"/>
</dbReference>
<evidence type="ECO:0000313" key="2">
    <source>
        <dbReference type="EMBL" id="SES49164.1"/>
    </source>
</evidence>
<keyword evidence="1" id="KW-0862">Zinc</keyword>
<dbReference type="GO" id="GO:0016811">
    <property type="term" value="F:hydrolase activity, acting on carbon-nitrogen (but not peptide) bonds, in linear amides"/>
    <property type="evidence" value="ECO:0007669"/>
    <property type="project" value="TreeGrafter"/>
</dbReference>
<dbReference type="GO" id="GO:0016137">
    <property type="term" value="P:glycoside metabolic process"/>
    <property type="evidence" value="ECO:0007669"/>
    <property type="project" value="UniProtKB-ARBA"/>
</dbReference>
<keyword evidence="3" id="KW-1185">Reference proteome</keyword>
<dbReference type="Pfam" id="PF02585">
    <property type="entry name" value="PIG-L"/>
    <property type="match status" value="1"/>
</dbReference>